<gene>
    <name evidence="4" type="ORF">KHM83_19125</name>
</gene>
<reference evidence="4 5" key="1">
    <citation type="submission" date="2021-05" db="EMBL/GenBank/DDBJ databases">
        <title>Fusibacter ferrireducens sp. nov., an anaerobic, sulfur- and Fe-reducing bacterium isolated from the mangrove sediment.</title>
        <authorList>
            <person name="Qiu D."/>
        </authorList>
    </citation>
    <scope>NUCLEOTIDE SEQUENCE [LARGE SCALE GENOMIC DNA]</scope>
    <source>
        <strain evidence="4 5">DSM 12116</strain>
    </source>
</reference>
<dbReference type="Gene3D" id="3.90.79.10">
    <property type="entry name" value="Nucleoside Triphosphate Pyrophosphohydrolase"/>
    <property type="match status" value="1"/>
</dbReference>
<evidence type="ECO:0000256" key="1">
    <source>
        <dbReference type="ARBA" id="ARBA00001946"/>
    </source>
</evidence>
<dbReference type="InterPro" id="IPR000086">
    <property type="entry name" value="NUDIX_hydrolase_dom"/>
</dbReference>
<evidence type="ECO:0000259" key="3">
    <source>
        <dbReference type="PROSITE" id="PS51462"/>
    </source>
</evidence>
<dbReference type="Pfam" id="PF00293">
    <property type="entry name" value="NUDIX"/>
    <property type="match status" value="1"/>
</dbReference>
<accession>A0ABS5PUL7</accession>
<evidence type="ECO:0000256" key="2">
    <source>
        <dbReference type="ARBA" id="ARBA00022801"/>
    </source>
</evidence>
<comment type="caution">
    <text evidence="4">The sequence shown here is derived from an EMBL/GenBank/DDBJ whole genome shotgun (WGS) entry which is preliminary data.</text>
</comment>
<dbReference type="CDD" id="cd04688">
    <property type="entry name" value="NUDIX_Hydrolase"/>
    <property type="match status" value="1"/>
</dbReference>
<dbReference type="SUPFAM" id="SSF55811">
    <property type="entry name" value="Nudix"/>
    <property type="match status" value="1"/>
</dbReference>
<dbReference type="EMBL" id="JAHBCL010000060">
    <property type="protein sequence ID" value="MBS7528783.1"/>
    <property type="molecule type" value="Genomic_DNA"/>
</dbReference>
<keyword evidence="2" id="KW-0378">Hydrolase</keyword>
<sequence>MQDVKFKIQDMFFNYRVAGILKQDGKYLFHKSINDSFWSLVGGRVHVDEDSVSALKREYIEELDLKVNIKQMLWSLENFFTYEKSGYHEISFIYELTAVEGQCINSNTAYTGLDDSRLIYQWFTIDELEKLNIKPAIVKQKILAGNFSREHIVIRD</sequence>
<organism evidence="4 5">
    <name type="scientific">Fusibacter paucivorans</name>
    <dbReference type="NCBI Taxonomy" id="76009"/>
    <lineage>
        <taxon>Bacteria</taxon>
        <taxon>Bacillati</taxon>
        <taxon>Bacillota</taxon>
        <taxon>Clostridia</taxon>
        <taxon>Eubacteriales</taxon>
        <taxon>Eubacteriales Family XII. Incertae Sedis</taxon>
        <taxon>Fusibacter</taxon>
    </lineage>
</organism>
<dbReference type="Proteomes" id="UP000746471">
    <property type="component" value="Unassembled WGS sequence"/>
</dbReference>
<keyword evidence="5" id="KW-1185">Reference proteome</keyword>
<feature type="domain" description="Nudix hydrolase" evidence="3">
    <location>
        <begin position="11"/>
        <end position="145"/>
    </location>
</feature>
<dbReference type="PROSITE" id="PS51462">
    <property type="entry name" value="NUDIX"/>
    <property type="match status" value="1"/>
</dbReference>
<dbReference type="RefSeq" id="WP_213238638.1">
    <property type="nucleotide sequence ID" value="NZ_JAHBCL010000060.1"/>
</dbReference>
<evidence type="ECO:0000313" key="5">
    <source>
        <dbReference type="Proteomes" id="UP000746471"/>
    </source>
</evidence>
<dbReference type="InterPro" id="IPR015797">
    <property type="entry name" value="NUDIX_hydrolase-like_dom_sf"/>
</dbReference>
<comment type="cofactor">
    <cofactor evidence="1">
        <name>Mg(2+)</name>
        <dbReference type="ChEBI" id="CHEBI:18420"/>
    </cofactor>
</comment>
<proteinExistence type="predicted"/>
<dbReference type="PANTHER" id="PTHR43046">
    <property type="entry name" value="GDP-MANNOSE MANNOSYL HYDROLASE"/>
    <property type="match status" value="1"/>
</dbReference>
<protein>
    <submittedName>
        <fullName evidence="4">NUDIX domain-containing protein</fullName>
    </submittedName>
</protein>
<evidence type="ECO:0000313" key="4">
    <source>
        <dbReference type="EMBL" id="MBS7528783.1"/>
    </source>
</evidence>
<name>A0ABS5PUL7_9FIRM</name>
<dbReference type="PANTHER" id="PTHR43046:SF14">
    <property type="entry name" value="MUTT_NUDIX FAMILY PROTEIN"/>
    <property type="match status" value="1"/>
</dbReference>